<comment type="caution">
    <text evidence="1">The sequence shown here is derived from an EMBL/GenBank/DDBJ whole genome shotgun (WGS) entry which is preliminary data.</text>
</comment>
<organism evidence="1 2">
    <name type="scientific">Elysia marginata</name>
    <dbReference type="NCBI Taxonomy" id="1093978"/>
    <lineage>
        <taxon>Eukaryota</taxon>
        <taxon>Metazoa</taxon>
        <taxon>Spiralia</taxon>
        <taxon>Lophotrochozoa</taxon>
        <taxon>Mollusca</taxon>
        <taxon>Gastropoda</taxon>
        <taxon>Heterobranchia</taxon>
        <taxon>Euthyneura</taxon>
        <taxon>Panpulmonata</taxon>
        <taxon>Sacoglossa</taxon>
        <taxon>Placobranchoidea</taxon>
        <taxon>Plakobranchidae</taxon>
        <taxon>Elysia</taxon>
    </lineage>
</organism>
<dbReference type="AlphaFoldDB" id="A0AAV4E9E5"/>
<gene>
    <name evidence="1" type="ORF">ElyMa_003460500</name>
</gene>
<evidence type="ECO:0000313" key="1">
    <source>
        <dbReference type="EMBL" id="GFR57613.1"/>
    </source>
</evidence>
<accession>A0AAV4E9E5</accession>
<keyword evidence="2" id="KW-1185">Reference proteome</keyword>
<reference evidence="1 2" key="1">
    <citation type="journal article" date="2021" name="Elife">
        <title>Chloroplast acquisition without the gene transfer in kleptoplastic sea slugs, Plakobranchus ocellatus.</title>
        <authorList>
            <person name="Maeda T."/>
            <person name="Takahashi S."/>
            <person name="Yoshida T."/>
            <person name="Shimamura S."/>
            <person name="Takaki Y."/>
            <person name="Nagai Y."/>
            <person name="Toyoda A."/>
            <person name="Suzuki Y."/>
            <person name="Arimoto A."/>
            <person name="Ishii H."/>
            <person name="Satoh N."/>
            <person name="Nishiyama T."/>
            <person name="Hasebe M."/>
            <person name="Maruyama T."/>
            <person name="Minagawa J."/>
            <person name="Obokata J."/>
            <person name="Shigenobu S."/>
        </authorList>
    </citation>
    <scope>NUCLEOTIDE SEQUENCE [LARGE SCALE GENOMIC DNA]</scope>
</reference>
<name>A0AAV4E9E5_9GAST</name>
<proteinExistence type="predicted"/>
<sequence length="118" mass="13097">MNIHVARSERSICSPSPCLVCEPSRTLDHRSMSGIVQSAAKYNSAWRRHPFKLTLVLMQLILISQDRISRNLGKKGGEGGIRLAEKEAQGFDFDDRHCSSNKNKISEGLSAVGLIKVF</sequence>
<protein>
    <submittedName>
        <fullName evidence="1">Uncharacterized protein</fullName>
    </submittedName>
</protein>
<evidence type="ECO:0000313" key="2">
    <source>
        <dbReference type="Proteomes" id="UP000762676"/>
    </source>
</evidence>
<dbReference type="Proteomes" id="UP000762676">
    <property type="component" value="Unassembled WGS sequence"/>
</dbReference>
<dbReference type="EMBL" id="BMAT01007103">
    <property type="protein sequence ID" value="GFR57613.1"/>
    <property type="molecule type" value="Genomic_DNA"/>
</dbReference>